<evidence type="ECO:0000313" key="2">
    <source>
        <dbReference type="Proteomes" id="UP001054945"/>
    </source>
</evidence>
<dbReference type="EMBL" id="BPLR01013902">
    <property type="protein sequence ID" value="GIY64614.1"/>
    <property type="molecule type" value="Genomic_DNA"/>
</dbReference>
<reference evidence="1 2" key="1">
    <citation type="submission" date="2021-06" db="EMBL/GenBank/DDBJ databases">
        <title>Caerostris extrusa draft genome.</title>
        <authorList>
            <person name="Kono N."/>
            <person name="Arakawa K."/>
        </authorList>
    </citation>
    <scope>NUCLEOTIDE SEQUENCE [LARGE SCALE GENOMIC DNA]</scope>
</reference>
<dbReference type="Proteomes" id="UP001054945">
    <property type="component" value="Unassembled WGS sequence"/>
</dbReference>
<comment type="caution">
    <text evidence="1">The sequence shown here is derived from an EMBL/GenBank/DDBJ whole genome shotgun (WGS) entry which is preliminary data.</text>
</comment>
<keyword evidence="2" id="KW-1185">Reference proteome</keyword>
<protein>
    <submittedName>
        <fullName evidence="1">Uncharacterized protein</fullName>
    </submittedName>
</protein>
<accession>A0AAV4V3Q8</accession>
<gene>
    <name evidence="1" type="ORF">CEXT_244981</name>
</gene>
<proteinExistence type="predicted"/>
<name>A0AAV4V3Q8_CAEEX</name>
<organism evidence="1 2">
    <name type="scientific">Caerostris extrusa</name>
    <name type="common">Bark spider</name>
    <name type="synonym">Caerostris bankana</name>
    <dbReference type="NCBI Taxonomy" id="172846"/>
    <lineage>
        <taxon>Eukaryota</taxon>
        <taxon>Metazoa</taxon>
        <taxon>Ecdysozoa</taxon>
        <taxon>Arthropoda</taxon>
        <taxon>Chelicerata</taxon>
        <taxon>Arachnida</taxon>
        <taxon>Araneae</taxon>
        <taxon>Araneomorphae</taxon>
        <taxon>Entelegynae</taxon>
        <taxon>Araneoidea</taxon>
        <taxon>Araneidae</taxon>
        <taxon>Caerostris</taxon>
    </lineage>
</organism>
<dbReference type="AlphaFoldDB" id="A0AAV4V3Q8"/>
<sequence>MEKVINPDRIAATIHHRLSEGWFVLLPRHFYFAIFFQLVGSTRGWMEGRLAGHDDSSESHYLGAACRFCSLRVRWPALYYFCSRIISTVFISRDVVGQLIDDMALERLFADNAPRKKANGGRNIFFVKNGLM</sequence>
<evidence type="ECO:0000313" key="1">
    <source>
        <dbReference type="EMBL" id="GIY64614.1"/>
    </source>
</evidence>